<evidence type="ECO:0000313" key="6">
    <source>
        <dbReference type="Proteomes" id="UP000231343"/>
    </source>
</evidence>
<dbReference type="EMBL" id="PEYM01000059">
    <property type="protein sequence ID" value="PIS30255.1"/>
    <property type="molecule type" value="Genomic_DNA"/>
</dbReference>
<dbReference type="InterPro" id="IPR001482">
    <property type="entry name" value="T2SS/T4SS_dom"/>
</dbReference>
<evidence type="ECO:0000256" key="3">
    <source>
        <dbReference type="ARBA" id="ARBA00022840"/>
    </source>
</evidence>
<organism evidence="5 6">
    <name type="scientific">Candidatus Saganbacteria bacterium CG08_land_8_20_14_0_20_45_16</name>
    <dbReference type="NCBI Taxonomy" id="2014293"/>
    <lineage>
        <taxon>Bacteria</taxon>
        <taxon>Bacillati</taxon>
        <taxon>Saganbacteria</taxon>
    </lineage>
</organism>
<dbReference type="CDD" id="cd01129">
    <property type="entry name" value="PulE-GspE-like"/>
    <property type="match status" value="1"/>
</dbReference>
<keyword evidence="3" id="KW-0067">ATP-binding</keyword>
<dbReference type="InterPro" id="IPR027417">
    <property type="entry name" value="P-loop_NTPase"/>
</dbReference>
<dbReference type="PROSITE" id="PS00662">
    <property type="entry name" value="T2SP_E"/>
    <property type="match status" value="1"/>
</dbReference>
<dbReference type="InterPro" id="IPR003593">
    <property type="entry name" value="AAA+_ATPase"/>
</dbReference>
<dbReference type="SMART" id="SM00382">
    <property type="entry name" value="AAA"/>
    <property type="match status" value="1"/>
</dbReference>
<sequence>MKESPKRKSVSSVIKMQTTDLLNTIIHQAIGLKASDIHLEPHEEHLQIRFRLDGLLQDHEKLPKNYHPQLTSRIKVLVNLDIAEKRLPQDGRTTFGQVDLRVSTIPTIHGEKAVLRLLNREQLNLSLEDLGMEKEGLATYKRLIAKRSGIILVTGPTGSGKTTTLYTTLAKLNSKEVNIMTIEDPVEYKLAGINQIQVNQKAGLTFARGLRSILRQDPDIIMVGEIRDLETAKIALQAALTGHLVFSTLHTNDAPSAITRLVDMGIDKYLVEATVIGVVAQRLVRKITGGREGIFEVVAGTSSQAGRRTLLDNGKLKIAQGLVAREEVARVIYLE</sequence>
<dbReference type="Proteomes" id="UP000231343">
    <property type="component" value="Unassembled WGS sequence"/>
</dbReference>
<comment type="similarity">
    <text evidence="1">Belongs to the GSP E family.</text>
</comment>
<dbReference type="GO" id="GO:0005886">
    <property type="term" value="C:plasma membrane"/>
    <property type="evidence" value="ECO:0007669"/>
    <property type="project" value="TreeGrafter"/>
</dbReference>
<keyword evidence="2" id="KW-0547">Nucleotide-binding</keyword>
<evidence type="ECO:0000313" key="5">
    <source>
        <dbReference type="EMBL" id="PIS30255.1"/>
    </source>
</evidence>
<evidence type="ECO:0000259" key="4">
    <source>
        <dbReference type="PROSITE" id="PS00662"/>
    </source>
</evidence>
<evidence type="ECO:0000256" key="2">
    <source>
        <dbReference type="ARBA" id="ARBA00022741"/>
    </source>
</evidence>
<dbReference type="PANTHER" id="PTHR30258">
    <property type="entry name" value="TYPE II SECRETION SYSTEM PROTEIN GSPE-RELATED"/>
    <property type="match status" value="1"/>
</dbReference>
<dbReference type="GO" id="GO:0005524">
    <property type="term" value="F:ATP binding"/>
    <property type="evidence" value="ECO:0007669"/>
    <property type="project" value="UniProtKB-KW"/>
</dbReference>
<dbReference type="PANTHER" id="PTHR30258:SF2">
    <property type="entry name" value="COMG OPERON PROTEIN 1"/>
    <property type="match status" value="1"/>
</dbReference>
<dbReference type="AlphaFoldDB" id="A0A2H0Y169"/>
<feature type="domain" description="Bacterial type II secretion system protein E" evidence="4">
    <location>
        <begin position="214"/>
        <end position="228"/>
    </location>
</feature>
<reference evidence="5 6" key="1">
    <citation type="submission" date="2017-09" db="EMBL/GenBank/DDBJ databases">
        <title>Depth-based differentiation of microbial function through sediment-hosted aquifers and enrichment of novel symbionts in the deep terrestrial subsurface.</title>
        <authorList>
            <person name="Probst A.J."/>
            <person name="Ladd B."/>
            <person name="Jarett J.K."/>
            <person name="Geller-Mcgrath D.E."/>
            <person name="Sieber C.M."/>
            <person name="Emerson J.B."/>
            <person name="Anantharaman K."/>
            <person name="Thomas B.C."/>
            <person name="Malmstrom R."/>
            <person name="Stieglmeier M."/>
            <person name="Klingl A."/>
            <person name="Woyke T."/>
            <person name="Ryan C.M."/>
            <person name="Banfield J.F."/>
        </authorList>
    </citation>
    <scope>NUCLEOTIDE SEQUENCE [LARGE SCALE GENOMIC DNA]</scope>
    <source>
        <strain evidence="5">CG08_land_8_20_14_0_20_45_16</strain>
    </source>
</reference>
<comment type="caution">
    <text evidence="5">The sequence shown here is derived from an EMBL/GenBank/DDBJ whole genome shotgun (WGS) entry which is preliminary data.</text>
</comment>
<dbReference type="Gene3D" id="3.30.450.90">
    <property type="match status" value="1"/>
</dbReference>
<proteinExistence type="inferred from homology"/>
<dbReference type="Gene3D" id="3.40.50.300">
    <property type="entry name" value="P-loop containing nucleotide triphosphate hydrolases"/>
    <property type="match status" value="1"/>
</dbReference>
<dbReference type="Pfam" id="PF00437">
    <property type="entry name" value="T2SSE"/>
    <property type="match status" value="1"/>
</dbReference>
<dbReference type="GO" id="GO:0016887">
    <property type="term" value="F:ATP hydrolysis activity"/>
    <property type="evidence" value="ECO:0007669"/>
    <property type="project" value="TreeGrafter"/>
</dbReference>
<accession>A0A2H0Y169</accession>
<name>A0A2H0Y169_UNCSA</name>
<dbReference type="SUPFAM" id="SSF52540">
    <property type="entry name" value="P-loop containing nucleoside triphosphate hydrolases"/>
    <property type="match status" value="1"/>
</dbReference>
<protein>
    <recommendedName>
        <fullName evidence="4">Bacterial type II secretion system protein E domain-containing protein</fullName>
    </recommendedName>
</protein>
<evidence type="ECO:0000256" key="1">
    <source>
        <dbReference type="ARBA" id="ARBA00006611"/>
    </source>
</evidence>
<gene>
    <name evidence="5" type="ORF">COT42_03510</name>
</gene>